<proteinExistence type="predicted"/>
<evidence type="ECO:0000313" key="1">
    <source>
        <dbReference type="EMBL" id="QHU16444.1"/>
    </source>
</evidence>
<accession>A0A6C0KJD9</accession>
<reference evidence="1" key="1">
    <citation type="journal article" date="2020" name="Nature">
        <title>Giant virus diversity and host interactions through global metagenomics.</title>
        <authorList>
            <person name="Schulz F."/>
            <person name="Roux S."/>
            <person name="Paez-Espino D."/>
            <person name="Jungbluth S."/>
            <person name="Walsh D.A."/>
            <person name="Denef V.J."/>
            <person name="McMahon K.D."/>
            <person name="Konstantinidis K.T."/>
            <person name="Eloe-Fadrosh E.A."/>
            <person name="Kyrpides N.C."/>
            <person name="Woyke T."/>
        </authorList>
    </citation>
    <scope>NUCLEOTIDE SEQUENCE</scope>
    <source>
        <strain evidence="1">GVMAG-S-3300011013-78</strain>
    </source>
</reference>
<name>A0A6C0KJD9_9ZZZZ</name>
<dbReference type="EMBL" id="MN740882">
    <property type="protein sequence ID" value="QHU16444.1"/>
    <property type="molecule type" value="Genomic_DNA"/>
</dbReference>
<dbReference type="AlphaFoldDB" id="A0A6C0KJD9"/>
<organism evidence="1">
    <name type="scientific">viral metagenome</name>
    <dbReference type="NCBI Taxonomy" id="1070528"/>
    <lineage>
        <taxon>unclassified sequences</taxon>
        <taxon>metagenomes</taxon>
        <taxon>organismal metagenomes</taxon>
    </lineage>
</organism>
<protein>
    <submittedName>
        <fullName evidence="1">Uncharacterized protein</fullName>
    </submittedName>
</protein>
<sequence>MLTDIFKSTMSHIFNSYINQNKEKNIIIAPMTSLIKLSLLNYYPKGTKIGICNDKIYFHEPSYFQGALRYLRGDGREDLHNLYNPIKKAIEWYWNETDREINYLFNQSILGLKKLKTAYNVNSTIQYTLDYYIHSIQIKTFLYDNTNEIILTTRKSEKNKIHEYLKELWSNREIHIIIELLQEMESKQEELLKPIQESIQKITETKEHILYEFLKEHASVLV</sequence>